<reference evidence="2" key="2">
    <citation type="submission" date="2020-06" db="EMBL/GenBank/DDBJ databases">
        <title>Helianthus annuus Genome sequencing and assembly Release 2.</title>
        <authorList>
            <person name="Gouzy J."/>
            <person name="Langlade N."/>
            <person name="Munos S."/>
        </authorList>
    </citation>
    <scope>NUCLEOTIDE SEQUENCE</scope>
    <source>
        <tissue evidence="2">Leaves</tissue>
    </source>
</reference>
<evidence type="ECO:0000313" key="2">
    <source>
        <dbReference type="EMBL" id="KAF5777084.1"/>
    </source>
</evidence>
<reference evidence="2" key="1">
    <citation type="journal article" date="2017" name="Nature">
        <title>The sunflower genome provides insights into oil metabolism, flowering and Asterid evolution.</title>
        <authorList>
            <person name="Badouin H."/>
            <person name="Gouzy J."/>
            <person name="Grassa C.J."/>
            <person name="Murat F."/>
            <person name="Staton S.E."/>
            <person name="Cottret L."/>
            <person name="Lelandais-Briere C."/>
            <person name="Owens G.L."/>
            <person name="Carrere S."/>
            <person name="Mayjonade B."/>
            <person name="Legrand L."/>
            <person name="Gill N."/>
            <person name="Kane N.C."/>
            <person name="Bowers J.E."/>
            <person name="Hubner S."/>
            <person name="Bellec A."/>
            <person name="Berard A."/>
            <person name="Berges H."/>
            <person name="Blanchet N."/>
            <person name="Boniface M.C."/>
            <person name="Brunel D."/>
            <person name="Catrice O."/>
            <person name="Chaidir N."/>
            <person name="Claudel C."/>
            <person name="Donnadieu C."/>
            <person name="Faraut T."/>
            <person name="Fievet G."/>
            <person name="Helmstetter N."/>
            <person name="King M."/>
            <person name="Knapp S.J."/>
            <person name="Lai Z."/>
            <person name="Le Paslier M.C."/>
            <person name="Lippi Y."/>
            <person name="Lorenzon L."/>
            <person name="Mandel J.R."/>
            <person name="Marage G."/>
            <person name="Marchand G."/>
            <person name="Marquand E."/>
            <person name="Bret-Mestries E."/>
            <person name="Morien E."/>
            <person name="Nambeesan S."/>
            <person name="Nguyen T."/>
            <person name="Pegot-Espagnet P."/>
            <person name="Pouilly N."/>
            <person name="Raftis F."/>
            <person name="Sallet E."/>
            <person name="Schiex T."/>
            <person name="Thomas J."/>
            <person name="Vandecasteele C."/>
            <person name="Vares D."/>
            <person name="Vear F."/>
            <person name="Vautrin S."/>
            <person name="Crespi M."/>
            <person name="Mangin B."/>
            <person name="Burke J.M."/>
            <person name="Salse J."/>
            <person name="Munos S."/>
            <person name="Vincourt P."/>
            <person name="Rieseberg L.H."/>
            <person name="Langlade N.B."/>
        </authorList>
    </citation>
    <scope>NUCLEOTIDE SEQUENCE</scope>
    <source>
        <tissue evidence="2">Leaves</tissue>
    </source>
</reference>
<accession>A0A9K3HEZ9</accession>
<dbReference type="Gramene" id="mRNA:HanXRQr2_Chr12g0531481">
    <property type="protein sequence ID" value="mRNA:HanXRQr2_Chr12g0531481"/>
    <property type="gene ID" value="HanXRQr2_Chr12g0531481"/>
</dbReference>
<comment type="caution">
    <text evidence="2">The sequence shown here is derived from an EMBL/GenBank/DDBJ whole genome shotgun (WGS) entry which is preliminary data.</text>
</comment>
<evidence type="ECO:0000313" key="3">
    <source>
        <dbReference type="Proteomes" id="UP000215914"/>
    </source>
</evidence>
<dbReference type="EMBL" id="MNCJ02000327">
    <property type="protein sequence ID" value="KAF5777084.1"/>
    <property type="molecule type" value="Genomic_DNA"/>
</dbReference>
<evidence type="ECO:0000256" key="1">
    <source>
        <dbReference type="SAM" id="MobiDB-lite"/>
    </source>
</evidence>
<keyword evidence="3" id="KW-1185">Reference proteome</keyword>
<organism evidence="2 3">
    <name type="scientific">Helianthus annuus</name>
    <name type="common">Common sunflower</name>
    <dbReference type="NCBI Taxonomy" id="4232"/>
    <lineage>
        <taxon>Eukaryota</taxon>
        <taxon>Viridiplantae</taxon>
        <taxon>Streptophyta</taxon>
        <taxon>Embryophyta</taxon>
        <taxon>Tracheophyta</taxon>
        <taxon>Spermatophyta</taxon>
        <taxon>Magnoliopsida</taxon>
        <taxon>eudicotyledons</taxon>
        <taxon>Gunneridae</taxon>
        <taxon>Pentapetalae</taxon>
        <taxon>asterids</taxon>
        <taxon>campanulids</taxon>
        <taxon>Asterales</taxon>
        <taxon>Asteraceae</taxon>
        <taxon>Asteroideae</taxon>
        <taxon>Heliantheae alliance</taxon>
        <taxon>Heliantheae</taxon>
        <taxon>Helianthus</taxon>
    </lineage>
</organism>
<gene>
    <name evidence="2" type="ORF">HanXRQr2_Chr12g0531481</name>
</gene>
<feature type="region of interest" description="Disordered" evidence="1">
    <location>
        <begin position="33"/>
        <end position="95"/>
    </location>
</feature>
<dbReference type="AlphaFoldDB" id="A0A9K3HEZ9"/>
<proteinExistence type="predicted"/>
<sequence>MDWVPTYAKTHTDNQGNWVDPVAEQNYRNIQQATSQWSGEGPPIAPYQEALGERRGWYRGMGPKPSSNTSSHSSSNMSSSQARTQEPFSEVNCAI</sequence>
<protein>
    <submittedName>
        <fullName evidence="2">Uncharacterized protein</fullName>
    </submittedName>
</protein>
<feature type="compositionally biased region" description="Low complexity" evidence="1">
    <location>
        <begin position="66"/>
        <end position="80"/>
    </location>
</feature>
<dbReference type="Proteomes" id="UP000215914">
    <property type="component" value="Unassembled WGS sequence"/>
</dbReference>
<name>A0A9K3HEZ9_HELAN</name>